<evidence type="ECO:0000256" key="9">
    <source>
        <dbReference type="ARBA" id="ARBA00022842"/>
    </source>
</evidence>
<accession>A0A1F6C5B8</accession>
<dbReference type="GO" id="GO:0002949">
    <property type="term" value="P:tRNA threonylcarbamoyladenosine modification"/>
    <property type="evidence" value="ECO:0007669"/>
    <property type="project" value="InterPro"/>
</dbReference>
<evidence type="ECO:0000256" key="2">
    <source>
        <dbReference type="ARBA" id="ARBA00007599"/>
    </source>
</evidence>
<dbReference type="Gene3D" id="3.40.50.300">
    <property type="entry name" value="P-loop containing nucleotide triphosphate hydrolases"/>
    <property type="match status" value="1"/>
</dbReference>
<dbReference type="InterPro" id="IPR027417">
    <property type="entry name" value="P-loop_NTPase"/>
</dbReference>
<reference evidence="11 12" key="1">
    <citation type="journal article" date="2016" name="Nat. Commun.">
        <title>Thousands of microbial genomes shed light on interconnected biogeochemical processes in an aquifer system.</title>
        <authorList>
            <person name="Anantharaman K."/>
            <person name="Brown C.T."/>
            <person name="Hug L.A."/>
            <person name="Sharon I."/>
            <person name="Castelle C.J."/>
            <person name="Probst A.J."/>
            <person name="Thomas B.C."/>
            <person name="Singh A."/>
            <person name="Wilkins M.J."/>
            <person name="Karaoz U."/>
            <person name="Brodie E.L."/>
            <person name="Williams K.H."/>
            <person name="Hubbard S.S."/>
            <person name="Banfield J.F."/>
        </authorList>
    </citation>
    <scope>NUCLEOTIDE SEQUENCE [LARGE SCALE GENOMIC DNA]</scope>
    <source>
        <strain evidence="12">RIFCSPLOWO2_12_FULL_64_10</strain>
    </source>
</reference>
<keyword evidence="11" id="KW-0808">Transferase</keyword>
<keyword evidence="6" id="KW-0479">Metal-binding</keyword>
<dbReference type="GO" id="GO:0046872">
    <property type="term" value="F:metal ion binding"/>
    <property type="evidence" value="ECO:0007669"/>
    <property type="project" value="UniProtKB-KW"/>
</dbReference>
<comment type="caution">
    <text evidence="11">The sequence shown here is derived from an EMBL/GenBank/DDBJ whole genome shotgun (WGS) entry which is preliminary data.</text>
</comment>
<organism evidence="11 12">
    <name type="scientific">Handelsmanbacteria sp. (strain RIFCSPLOWO2_12_FULL_64_10)</name>
    <dbReference type="NCBI Taxonomy" id="1817868"/>
    <lineage>
        <taxon>Bacteria</taxon>
        <taxon>Candidatus Handelsmaniibacteriota</taxon>
    </lineage>
</organism>
<dbReference type="InterPro" id="IPR003442">
    <property type="entry name" value="T6A_TsaE"/>
</dbReference>
<keyword evidence="7" id="KW-0547">Nucleotide-binding</keyword>
<proteinExistence type="inferred from homology"/>
<evidence type="ECO:0000256" key="10">
    <source>
        <dbReference type="ARBA" id="ARBA00032441"/>
    </source>
</evidence>
<evidence type="ECO:0000256" key="3">
    <source>
        <dbReference type="ARBA" id="ARBA00019010"/>
    </source>
</evidence>
<evidence type="ECO:0000256" key="1">
    <source>
        <dbReference type="ARBA" id="ARBA00004496"/>
    </source>
</evidence>
<dbReference type="PANTHER" id="PTHR33540">
    <property type="entry name" value="TRNA THREONYLCARBAMOYLADENOSINE BIOSYNTHESIS PROTEIN TSAE"/>
    <property type="match status" value="1"/>
</dbReference>
<gene>
    <name evidence="11" type="ORF">A3F84_00940</name>
</gene>
<dbReference type="Proteomes" id="UP000178606">
    <property type="component" value="Unassembled WGS sequence"/>
</dbReference>
<sequence>MTITSHSPGETRALGRRLAGRLGRGSIVACSGDLGAGKTCLIQGICEGLGVAGPVSSPTFIIANEHAGRLADGSPLPVYHLDLYRIERPADLDNLGWEDYLYGDGVCLVEWADRAPHLLPEEAIRIRIEVAGEGERRITVEQRGGGRDGG</sequence>
<protein>
    <recommendedName>
        <fullName evidence="3">tRNA threonylcarbamoyladenosine biosynthesis protein TsaE</fullName>
    </recommendedName>
    <alternativeName>
        <fullName evidence="10">t(6)A37 threonylcarbamoyladenosine biosynthesis protein TsaE</fullName>
    </alternativeName>
</protein>
<evidence type="ECO:0000256" key="5">
    <source>
        <dbReference type="ARBA" id="ARBA00022694"/>
    </source>
</evidence>
<comment type="subcellular location">
    <subcellularLocation>
        <location evidence="1">Cytoplasm</location>
    </subcellularLocation>
</comment>
<dbReference type="Pfam" id="PF02367">
    <property type="entry name" value="TsaE"/>
    <property type="match status" value="1"/>
</dbReference>
<evidence type="ECO:0000313" key="12">
    <source>
        <dbReference type="Proteomes" id="UP000178606"/>
    </source>
</evidence>
<dbReference type="PANTHER" id="PTHR33540:SF2">
    <property type="entry name" value="TRNA THREONYLCARBAMOYLADENOSINE BIOSYNTHESIS PROTEIN TSAE"/>
    <property type="match status" value="1"/>
</dbReference>
<dbReference type="EMBL" id="MFKF01000405">
    <property type="protein sequence ID" value="OGG44355.1"/>
    <property type="molecule type" value="Genomic_DNA"/>
</dbReference>
<evidence type="ECO:0000256" key="8">
    <source>
        <dbReference type="ARBA" id="ARBA00022840"/>
    </source>
</evidence>
<evidence type="ECO:0000256" key="7">
    <source>
        <dbReference type="ARBA" id="ARBA00022741"/>
    </source>
</evidence>
<dbReference type="SUPFAM" id="SSF52540">
    <property type="entry name" value="P-loop containing nucleoside triphosphate hydrolases"/>
    <property type="match status" value="1"/>
</dbReference>
<keyword evidence="9" id="KW-0460">Magnesium</keyword>
<evidence type="ECO:0000256" key="4">
    <source>
        <dbReference type="ARBA" id="ARBA00022490"/>
    </source>
</evidence>
<evidence type="ECO:0000256" key="6">
    <source>
        <dbReference type="ARBA" id="ARBA00022723"/>
    </source>
</evidence>
<dbReference type="AlphaFoldDB" id="A0A1F6C5B8"/>
<keyword evidence="4" id="KW-0963">Cytoplasm</keyword>
<keyword evidence="8" id="KW-0067">ATP-binding</keyword>
<dbReference type="NCBIfam" id="TIGR00150">
    <property type="entry name" value="T6A_YjeE"/>
    <property type="match status" value="1"/>
</dbReference>
<comment type="similarity">
    <text evidence="2">Belongs to the TsaE family.</text>
</comment>
<dbReference type="GO" id="GO:0005524">
    <property type="term" value="F:ATP binding"/>
    <property type="evidence" value="ECO:0007669"/>
    <property type="project" value="UniProtKB-KW"/>
</dbReference>
<keyword evidence="5" id="KW-0819">tRNA processing</keyword>
<name>A0A1F6C5B8_HANXR</name>
<dbReference type="GO" id="GO:0016740">
    <property type="term" value="F:transferase activity"/>
    <property type="evidence" value="ECO:0007669"/>
    <property type="project" value="UniProtKB-KW"/>
</dbReference>
<evidence type="ECO:0000313" key="11">
    <source>
        <dbReference type="EMBL" id="OGG44355.1"/>
    </source>
</evidence>
<dbReference type="GO" id="GO:0005737">
    <property type="term" value="C:cytoplasm"/>
    <property type="evidence" value="ECO:0007669"/>
    <property type="project" value="UniProtKB-SubCell"/>
</dbReference>